<keyword evidence="1" id="KW-0812">Transmembrane</keyword>
<protein>
    <submittedName>
        <fullName evidence="2">Uncharacterized protein</fullName>
    </submittedName>
</protein>
<accession>A0A382MLZ0</accession>
<dbReference type="AlphaFoldDB" id="A0A382MLZ0"/>
<sequence>MISLLLELVIYPSPTFVGFFVCGMMALKKIGKFVWTRFGHAIHKKSPV</sequence>
<keyword evidence="1" id="KW-0472">Membrane</keyword>
<organism evidence="2">
    <name type="scientific">marine metagenome</name>
    <dbReference type="NCBI Taxonomy" id="408172"/>
    <lineage>
        <taxon>unclassified sequences</taxon>
        <taxon>metagenomes</taxon>
        <taxon>ecological metagenomes</taxon>
    </lineage>
</organism>
<name>A0A382MLZ0_9ZZZZ</name>
<evidence type="ECO:0000313" key="2">
    <source>
        <dbReference type="EMBL" id="SVC49640.1"/>
    </source>
</evidence>
<gene>
    <name evidence="2" type="ORF">METZ01_LOCUS302494</name>
</gene>
<evidence type="ECO:0000256" key="1">
    <source>
        <dbReference type="SAM" id="Phobius"/>
    </source>
</evidence>
<reference evidence="2" key="1">
    <citation type="submission" date="2018-05" db="EMBL/GenBank/DDBJ databases">
        <authorList>
            <person name="Lanie J.A."/>
            <person name="Ng W.-L."/>
            <person name="Kazmierczak K.M."/>
            <person name="Andrzejewski T.M."/>
            <person name="Davidsen T.M."/>
            <person name="Wayne K.J."/>
            <person name="Tettelin H."/>
            <person name="Glass J.I."/>
            <person name="Rusch D."/>
            <person name="Podicherti R."/>
            <person name="Tsui H.-C.T."/>
            <person name="Winkler M.E."/>
        </authorList>
    </citation>
    <scope>NUCLEOTIDE SEQUENCE</scope>
</reference>
<dbReference type="EMBL" id="UINC01094420">
    <property type="protein sequence ID" value="SVC49640.1"/>
    <property type="molecule type" value="Genomic_DNA"/>
</dbReference>
<proteinExistence type="predicted"/>
<keyword evidence="1" id="KW-1133">Transmembrane helix</keyword>
<feature type="transmembrane region" description="Helical" evidence="1">
    <location>
        <begin position="6"/>
        <end position="27"/>
    </location>
</feature>